<evidence type="ECO:0000256" key="1">
    <source>
        <dbReference type="ARBA" id="ARBA00004589"/>
    </source>
</evidence>
<proteinExistence type="predicted"/>
<sequence>MGIAPSSSLTSILKSIKTEVKVHRYDESNKTKRLRRDVPTARARATRDMFSTVCSNIPKARAVAVGQAPPPLAPQLKCYQCRSNTSQDLEPKCDNRLFKYLRHSEKARMRITCTKGREDFCIKITKQKLGQRITERGCFGDEIKYGLNKSLQAAPRGCATFKQDGFITTVCLCKNNLCNEAVALFRTELCVTVLSVYFLLYLFVSWINDF</sequence>
<dbReference type="InterPro" id="IPR031424">
    <property type="entry name" value="QVR-like"/>
</dbReference>
<keyword evidence="2" id="KW-0336">GPI-anchor</keyword>
<keyword evidence="4" id="KW-0325">Glycoprotein</keyword>
<keyword evidence="6" id="KW-1133">Transmembrane helix</keyword>
<evidence type="ECO:0000256" key="4">
    <source>
        <dbReference type="ARBA" id="ARBA00023180"/>
    </source>
</evidence>
<evidence type="ECO:0000313" key="8">
    <source>
        <dbReference type="Proteomes" id="UP001642540"/>
    </source>
</evidence>
<accession>A0ABP1PX00</accession>
<keyword evidence="6" id="KW-0812">Transmembrane</keyword>
<evidence type="ECO:0008006" key="9">
    <source>
        <dbReference type="Google" id="ProtNLM"/>
    </source>
</evidence>
<keyword evidence="3" id="KW-0732">Signal</keyword>
<dbReference type="EMBL" id="CAXLJM020000014">
    <property type="protein sequence ID" value="CAL8080928.1"/>
    <property type="molecule type" value="Genomic_DNA"/>
</dbReference>
<keyword evidence="8" id="KW-1185">Reference proteome</keyword>
<reference evidence="7 8" key="1">
    <citation type="submission" date="2024-08" db="EMBL/GenBank/DDBJ databases">
        <authorList>
            <person name="Cucini C."/>
            <person name="Frati F."/>
        </authorList>
    </citation>
    <scope>NUCLEOTIDE SEQUENCE [LARGE SCALE GENOMIC DNA]</scope>
</reference>
<keyword evidence="5" id="KW-0449">Lipoprotein</keyword>
<keyword evidence="6" id="KW-0472">Membrane</keyword>
<evidence type="ECO:0000313" key="7">
    <source>
        <dbReference type="EMBL" id="CAL8080928.1"/>
    </source>
</evidence>
<evidence type="ECO:0000256" key="2">
    <source>
        <dbReference type="ARBA" id="ARBA00022622"/>
    </source>
</evidence>
<organism evidence="7 8">
    <name type="scientific">Orchesella dallaii</name>
    <dbReference type="NCBI Taxonomy" id="48710"/>
    <lineage>
        <taxon>Eukaryota</taxon>
        <taxon>Metazoa</taxon>
        <taxon>Ecdysozoa</taxon>
        <taxon>Arthropoda</taxon>
        <taxon>Hexapoda</taxon>
        <taxon>Collembola</taxon>
        <taxon>Entomobryomorpha</taxon>
        <taxon>Entomobryoidea</taxon>
        <taxon>Orchesellidae</taxon>
        <taxon>Orchesellinae</taxon>
        <taxon>Orchesella</taxon>
    </lineage>
</organism>
<comment type="caution">
    <text evidence="7">The sequence shown here is derived from an EMBL/GenBank/DDBJ whole genome shotgun (WGS) entry which is preliminary data.</text>
</comment>
<dbReference type="Proteomes" id="UP001642540">
    <property type="component" value="Unassembled WGS sequence"/>
</dbReference>
<dbReference type="InterPro" id="IPR050975">
    <property type="entry name" value="Sleep_regulator"/>
</dbReference>
<feature type="transmembrane region" description="Helical" evidence="6">
    <location>
        <begin position="189"/>
        <end position="207"/>
    </location>
</feature>
<protein>
    <recommendedName>
        <fullName evidence="9">Protein quiver</fullName>
    </recommendedName>
</protein>
<comment type="subcellular location">
    <subcellularLocation>
        <location evidence="1">Membrane</location>
        <topology evidence="1">Lipid-anchor</topology>
        <topology evidence="1">GPI-anchor</topology>
    </subcellularLocation>
</comment>
<evidence type="ECO:0000256" key="3">
    <source>
        <dbReference type="ARBA" id="ARBA00022729"/>
    </source>
</evidence>
<evidence type="ECO:0000256" key="6">
    <source>
        <dbReference type="SAM" id="Phobius"/>
    </source>
</evidence>
<gene>
    <name evidence="7" type="ORF">ODALV1_LOCUS4782</name>
</gene>
<dbReference type="PANTHER" id="PTHR33562">
    <property type="entry name" value="ATILLA, ISOFORM B-RELATED-RELATED"/>
    <property type="match status" value="1"/>
</dbReference>
<dbReference type="Pfam" id="PF17064">
    <property type="entry name" value="QVR"/>
    <property type="match status" value="1"/>
</dbReference>
<evidence type="ECO:0000256" key="5">
    <source>
        <dbReference type="ARBA" id="ARBA00023288"/>
    </source>
</evidence>
<name>A0ABP1PX00_9HEXA</name>